<evidence type="ECO:0000256" key="4">
    <source>
        <dbReference type="ARBA" id="ARBA00022801"/>
    </source>
</evidence>
<feature type="compositionally biased region" description="Low complexity" evidence="10">
    <location>
        <begin position="642"/>
        <end position="654"/>
    </location>
</feature>
<feature type="compositionally biased region" description="Acidic residues" evidence="10">
    <location>
        <begin position="758"/>
        <end position="768"/>
    </location>
</feature>
<evidence type="ECO:0000256" key="2">
    <source>
        <dbReference type="ARBA" id="ARBA00022741"/>
    </source>
</evidence>
<feature type="compositionally biased region" description="Low complexity" evidence="10">
    <location>
        <begin position="239"/>
        <end position="256"/>
    </location>
</feature>
<comment type="similarity">
    <text evidence="9">Belongs to the GTP-binding elongation factor family. LepA subfamily.</text>
</comment>
<feature type="domain" description="Tr-type G" evidence="12">
    <location>
        <begin position="1443"/>
        <end position="1624"/>
    </location>
</feature>
<dbReference type="NCBIfam" id="TIGR00231">
    <property type="entry name" value="small_GTP"/>
    <property type="match status" value="1"/>
</dbReference>
<keyword evidence="2 9" id="KW-0547">Nucleotide-binding</keyword>
<keyword evidence="3 9" id="KW-0999">Mitochondrion inner membrane</keyword>
<feature type="compositionally biased region" description="Basic and acidic residues" evidence="10">
    <location>
        <begin position="353"/>
        <end position="380"/>
    </location>
</feature>
<evidence type="ECO:0000256" key="6">
    <source>
        <dbReference type="ARBA" id="ARBA00023128"/>
    </source>
</evidence>
<dbReference type="InterPro" id="IPR027417">
    <property type="entry name" value="P-loop_NTPase"/>
</dbReference>
<dbReference type="HAMAP" id="MF_00071">
    <property type="entry name" value="LepA"/>
    <property type="match status" value="1"/>
</dbReference>
<dbReference type="PROSITE" id="PS51722">
    <property type="entry name" value="G_TR_2"/>
    <property type="match status" value="1"/>
</dbReference>
<feature type="compositionally biased region" description="Basic residues" evidence="10">
    <location>
        <begin position="187"/>
        <end position="201"/>
    </location>
</feature>
<dbReference type="GO" id="GO:0097177">
    <property type="term" value="F:mitochondrial ribosome binding"/>
    <property type="evidence" value="ECO:0007669"/>
    <property type="project" value="TreeGrafter"/>
</dbReference>
<dbReference type="InterPro" id="IPR009000">
    <property type="entry name" value="Transl_B-barrel_sf"/>
</dbReference>
<dbReference type="InterPro" id="IPR035654">
    <property type="entry name" value="LepA_IV"/>
</dbReference>
<evidence type="ECO:0000256" key="7">
    <source>
        <dbReference type="ARBA" id="ARBA00023134"/>
    </source>
</evidence>
<dbReference type="FunFam" id="3.30.70.870:FF:000004">
    <property type="entry name" value="Translation factor GUF1, mitochondrial"/>
    <property type="match status" value="1"/>
</dbReference>
<evidence type="ECO:0000256" key="5">
    <source>
        <dbReference type="ARBA" id="ARBA00022917"/>
    </source>
</evidence>
<dbReference type="CDD" id="cd01890">
    <property type="entry name" value="LepA"/>
    <property type="match status" value="1"/>
</dbReference>
<dbReference type="GO" id="GO:0006412">
    <property type="term" value="P:translation"/>
    <property type="evidence" value="ECO:0007669"/>
    <property type="project" value="UniProtKB-KW"/>
</dbReference>
<dbReference type="InterPro" id="IPR031157">
    <property type="entry name" value="G_TR_CS"/>
</dbReference>
<keyword evidence="6 9" id="KW-0496">Mitochondrion</keyword>
<feature type="region of interest" description="Disordered" evidence="10">
    <location>
        <begin position="740"/>
        <end position="768"/>
    </location>
</feature>
<dbReference type="PANTHER" id="PTHR43512:SF7">
    <property type="entry name" value="TRANSLATION FACTOR GUF1, MITOCHONDRIAL"/>
    <property type="match status" value="1"/>
</dbReference>
<dbReference type="InterPro" id="IPR005225">
    <property type="entry name" value="Small_GTP-bd"/>
</dbReference>
<dbReference type="InterPro" id="IPR006297">
    <property type="entry name" value="EF-4"/>
</dbReference>
<keyword evidence="5 9" id="KW-0648">Protein biosynthesis</keyword>
<comment type="function">
    <text evidence="9">Promotes mitochondrial protein synthesis. May act as a fidelity factor of the translation reaction, by catalyzing a one-codon backward translocation of tRNAs on improperly translocated ribosomes. Binds to mitochondrial ribosomes in a GTP-dependent manner.</text>
</comment>
<feature type="region of interest" description="Disordered" evidence="10">
    <location>
        <begin position="785"/>
        <end position="805"/>
    </location>
</feature>
<keyword evidence="4 9" id="KW-0378">Hydrolase</keyword>
<dbReference type="CDD" id="cd03709">
    <property type="entry name" value="lepA_C"/>
    <property type="match status" value="1"/>
</dbReference>
<gene>
    <name evidence="13" type="ORF">TASIC1_0004011500</name>
</gene>
<dbReference type="Gene3D" id="1.20.58.80">
    <property type="entry name" value="Phosphotransferase system, lactose/cellobiose-type IIA subunit"/>
    <property type="match status" value="1"/>
</dbReference>
<dbReference type="InterPro" id="IPR036181">
    <property type="entry name" value="MIT_dom_sf"/>
</dbReference>
<keyword evidence="11" id="KW-0732">Signal</keyword>
<dbReference type="Pfam" id="PF00009">
    <property type="entry name" value="GTP_EFTU"/>
    <property type="match status" value="1"/>
</dbReference>
<reference evidence="13 14" key="1">
    <citation type="submission" date="2020-07" db="EMBL/GenBank/DDBJ databases">
        <title>Trichoderma asperellum IC-1 whole genome shotgun sequence.</title>
        <authorList>
            <person name="Kanamasa S."/>
            <person name="Takahashi H."/>
        </authorList>
    </citation>
    <scope>NUCLEOTIDE SEQUENCE [LARGE SCALE GENOMIC DNA]</scope>
    <source>
        <strain evidence="13 14">IC-1</strain>
    </source>
</reference>
<dbReference type="InterPro" id="IPR038363">
    <property type="entry name" value="LepA_C_sf"/>
</dbReference>
<dbReference type="InterPro" id="IPR007330">
    <property type="entry name" value="MIT_dom"/>
</dbReference>
<dbReference type="PRINTS" id="PR00315">
    <property type="entry name" value="ELONGATNFCT"/>
</dbReference>
<dbReference type="FunFam" id="2.40.30.10:FF:000015">
    <property type="entry name" value="Translation factor GUF1, mitochondrial"/>
    <property type="match status" value="1"/>
</dbReference>
<feature type="compositionally biased region" description="Low complexity" evidence="10">
    <location>
        <begin position="525"/>
        <end position="535"/>
    </location>
</feature>
<dbReference type="EMBL" id="BLZH01000004">
    <property type="protein sequence ID" value="GFP54491.1"/>
    <property type="molecule type" value="Genomic_DNA"/>
</dbReference>
<comment type="similarity">
    <text evidence="1">Belongs to the TRAFAC class translation factor GTPase superfamily. Classic translation factor GTPase family. LepA subfamily.</text>
</comment>
<dbReference type="GO" id="GO:0005743">
    <property type="term" value="C:mitochondrial inner membrane"/>
    <property type="evidence" value="ECO:0007669"/>
    <property type="project" value="UniProtKB-SubCell"/>
</dbReference>
<evidence type="ECO:0000313" key="13">
    <source>
        <dbReference type="EMBL" id="GFP54491.1"/>
    </source>
</evidence>
<dbReference type="GO" id="GO:0003924">
    <property type="term" value="F:GTPase activity"/>
    <property type="evidence" value="ECO:0007669"/>
    <property type="project" value="UniProtKB-UniRule"/>
</dbReference>
<dbReference type="Gene3D" id="3.30.70.870">
    <property type="entry name" value="Elongation Factor G (Translational Gtpase), domain 3"/>
    <property type="match status" value="1"/>
</dbReference>
<feature type="region of interest" description="Disordered" evidence="10">
    <location>
        <begin position="914"/>
        <end position="998"/>
    </location>
</feature>
<dbReference type="GO" id="GO:0045727">
    <property type="term" value="P:positive regulation of translation"/>
    <property type="evidence" value="ECO:0007669"/>
    <property type="project" value="UniProtKB-UniRule"/>
</dbReference>
<feature type="compositionally biased region" description="Basic residues" evidence="10">
    <location>
        <begin position="601"/>
        <end position="610"/>
    </location>
</feature>
<dbReference type="SUPFAM" id="SSF50447">
    <property type="entry name" value="Translation proteins"/>
    <property type="match status" value="1"/>
</dbReference>
<dbReference type="InterPro" id="IPR035647">
    <property type="entry name" value="EFG_III/V"/>
</dbReference>
<evidence type="ECO:0000256" key="11">
    <source>
        <dbReference type="SAM" id="SignalP"/>
    </source>
</evidence>
<dbReference type="Gene3D" id="3.40.50.300">
    <property type="entry name" value="P-loop containing nucleotide triphosphate hydrolases"/>
    <property type="match status" value="1"/>
</dbReference>
<feature type="region of interest" description="Disordered" evidence="10">
    <location>
        <begin position="167"/>
        <end position="390"/>
    </location>
</feature>
<feature type="compositionally biased region" description="Polar residues" evidence="10">
    <location>
        <begin position="295"/>
        <end position="305"/>
    </location>
</feature>
<feature type="signal peptide" evidence="11">
    <location>
        <begin position="1"/>
        <end position="30"/>
    </location>
</feature>
<sequence length="2042" mass="224418">MVAAVSAVISGACQALWALWAASDPRQRQAQVPVLELGRVLRSKATPSLSPRSTVQGTSIQIPDFLCAGFGSCLWSWLSAAQARYPGLHISTTHVVRSMQQSHPFDDNIISRRANRSAPTEPSSPPPPPPQASLREAPGIEAVLSSPPKPPVLRSVFSSARLPRSSSLIPPLHGSPPNASIAANNTHPHHANASHQTHRGPVHPPVSLKRPSTPSSQLNRGASSGASPQEASQTRNRWSTSSISSASSRTSPYASRQASISHSRIRRTSLEAAVSPPSVPPPLPSAQAPRKPSYTGRSRFNSSDSGAMPTSAHPMRSDSSMSMRHYENGQLRSVSPNPYANTAATTASSTARMPHEHHDPYAPRGHSRDHSGKSSRDLGKPRAQKNPSQKAMLSRALQKANTAVQLDNAQNFEGAREAYAEACDLLQQVLDRTSGDEDKRKLEAIRQTYTSRIDELDQMGPWQDEAVKALPARPGSEDYSSSVYMHQDYEMMDEAPRIETARVISIIGDGDSPVANQWQQSAGYTTTDTLQPTRTLGPGMLQSSFSRSPRRLRSTENLRAQSQQEAQYAPAPLSPRSPSPMKMREEEYTEMAHEHHESHHQNHHQHHYHQRQPSDSVLPYDMQDFTEGTQNSWLDPIDESGASTASSVHSRTSSLGYRRRHIRAASGNTEAEFDTALDAAIEAAYDDGYEPMEPEDYDDIDPSEDAVASVMQRVEKAREQVRQTEQEAYDELAMLRQAQQQNQQHFQEEEDKYTPDGFYEDDSSEDEERLLDEITRDFAIEDFTMAQPQSNNATISASQQEAWNEDETRPDFISGVRSFSALSQRPPIPQASNMMQPAAPPPTTTLPELPKGSASPSQGAQNRKASGQNPKQLKIETSNLGQSNTRAVYDDEEISPSTVDRDLVEALVRGASAHPAKQLNAAENESKIPGSPGTRRRLAEGEDGAAASGSPSIHRLKKNFSSSSLRSMKNRNMSVSHLDDSSDVSPGTPMGNPFGKAPAVPALPTPLITSFRDNMEAGGGAGLHLFDDNFHVAATPGPQSPVFSTEVPAPLEPCPNDFMLRPFWLMRCLYQTLVHPKGGYVSTKLFVPRDVWRVKGVKIKNIEDKVANCDYLTAALLKLAKVDTFDADAVLEEMQSLESVLEQVQSSLARKLGSEVGVQGSGQIFKDASMDGEGGSNVPRSGSVSGKASAFSWRRLRPKTSGVGLGGSYSNRNASMEVKEATTLATLPMTPKPTSRPTKRDVSQAQFIGPNAMYMGSLARLFDAAQAIDQIARQVDDPGLRHADKTQVGLELCTRHAAEFFGFYICRFVLADLGLLLDKFLKRGSEWRKIRLASTAYRDAPTLNLCNFAPNHSDIAQSLLDASAVDSQMSLAGRAGRAWTRQWLTPPRSQALGWTSSYNGSSSIFNRRLPVPCCSASRYRGLASQAKPTPAQLEARIAAIPIDRYRNFCIVAHIDHGKSTLSDRLLELTGTISASDANKQILDKLDVERERGITVKAQTCTMIYKHNGLDYLLHLVDTPGHVDFRAEVTRSYASCGGALLLIDASQGIQAQTVSNFHLAFAQDLALVPVINKIDMPSADVPRVLDQMETSFELDPKKAIMVSAKTGKGVGNLLPAVVEGIPHPIGDESKPLKMLLVDSWYDTFKGVVLLVRLFDGSIKAGDNVISLGTGMKYTVGQVGIQYPNATPQSVLRAGQVGYVYFNPGMKRIQDAKLGDTFTTVGEEETVEPCPGFEEPKPMVFVAAFPTDQSDYHRLADSINQLVLNDRSVTLQKDFSEALGSGWRLGFLGSLHCSVFQDRLRQEHGRNIIITEPTVPTKIVYADETEEIVQNPALFPDMSDHRIRAATLYEPFVKATITVPEEYLGRVIELCEGNRGEQQSLEFFHTDQVILTYDIPASQLVDDLFGKLKGVSKGYATLDYEDAGWRQSKLVKLQLLVNRQPVDAICRVVHSTQVERLGRQWVTKFKEHVDRQMFEVVIQAIVGNKVIARETIKPFRKDVLAKLHASDITRRRKLLEKQKEGRKRLRAVGNVIIDQSAFQSFLSK</sequence>
<dbReference type="Proteomes" id="UP000517252">
    <property type="component" value="Unassembled WGS sequence"/>
</dbReference>
<dbReference type="Pfam" id="PF06421">
    <property type="entry name" value="LepA_C"/>
    <property type="match status" value="1"/>
</dbReference>
<evidence type="ECO:0000256" key="3">
    <source>
        <dbReference type="ARBA" id="ARBA00022792"/>
    </source>
</evidence>
<feature type="binding site" evidence="9">
    <location>
        <begin position="1517"/>
        <end position="1521"/>
    </location>
    <ligand>
        <name>GTP</name>
        <dbReference type="ChEBI" id="CHEBI:37565"/>
    </ligand>
</feature>
<dbReference type="Gene3D" id="3.30.70.240">
    <property type="match status" value="1"/>
</dbReference>
<dbReference type="NCBIfam" id="TIGR01393">
    <property type="entry name" value="lepA"/>
    <property type="match status" value="1"/>
</dbReference>
<feature type="region of interest" description="Disordered" evidence="10">
    <location>
        <begin position="635"/>
        <end position="656"/>
    </location>
</feature>
<name>A0A6V8QPN9_TRIAP</name>
<dbReference type="SUPFAM" id="SSF52540">
    <property type="entry name" value="P-loop containing nucleoside triphosphate hydrolases"/>
    <property type="match status" value="1"/>
</dbReference>
<feature type="compositionally biased region" description="Low complexity" evidence="10">
    <location>
        <begin position="342"/>
        <end position="351"/>
    </location>
</feature>
<dbReference type="GO" id="GO:0005525">
    <property type="term" value="F:GTP binding"/>
    <property type="evidence" value="ECO:0007669"/>
    <property type="project" value="UniProtKB-UniRule"/>
</dbReference>
<feature type="region of interest" description="Disordered" evidence="10">
    <location>
        <begin position="115"/>
        <end position="135"/>
    </location>
</feature>
<dbReference type="Gene3D" id="2.40.30.10">
    <property type="entry name" value="Translation factors"/>
    <property type="match status" value="1"/>
</dbReference>
<comment type="catalytic activity">
    <reaction evidence="9">
        <text>GTP + H2O = GDP + phosphate + H(+)</text>
        <dbReference type="Rhea" id="RHEA:19669"/>
        <dbReference type="ChEBI" id="CHEBI:15377"/>
        <dbReference type="ChEBI" id="CHEBI:15378"/>
        <dbReference type="ChEBI" id="CHEBI:37565"/>
        <dbReference type="ChEBI" id="CHEBI:43474"/>
        <dbReference type="ChEBI" id="CHEBI:58189"/>
        <dbReference type="EC" id="3.6.5.n1"/>
    </reaction>
</comment>
<feature type="region of interest" description="Disordered" evidence="10">
    <location>
        <begin position="525"/>
        <end position="617"/>
    </location>
</feature>
<evidence type="ECO:0000256" key="9">
    <source>
        <dbReference type="HAMAP-Rule" id="MF_03137"/>
    </source>
</evidence>
<comment type="caution">
    <text evidence="13">The sequence shown here is derived from an EMBL/GenBank/DDBJ whole genome shotgun (WGS) entry which is preliminary data.</text>
</comment>
<dbReference type="InterPro" id="IPR000640">
    <property type="entry name" value="EFG_V-like"/>
</dbReference>
<dbReference type="GO" id="GO:0005759">
    <property type="term" value="C:mitochondrial matrix"/>
    <property type="evidence" value="ECO:0007669"/>
    <property type="project" value="UniProtKB-UniRule"/>
</dbReference>
<dbReference type="Gene3D" id="3.30.70.2570">
    <property type="entry name" value="Elongation factor 4, C-terminal domain"/>
    <property type="match status" value="1"/>
</dbReference>
<dbReference type="InterPro" id="IPR013842">
    <property type="entry name" value="LepA_CTD"/>
</dbReference>
<evidence type="ECO:0000256" key="1">
    <source>
        <dbReference type="ARBA" id="ARBA00005454"/>
    </source>
</evidence>
<accession>A0A6V8QPN9</accession>
<dbReference type="FunFam" id="3.30.70.2570:FF:000001">
    <property type="entry name" value="Translation factor GUF1, mitochondrial"/>
    <property type="match status" value="1"/>
</dbReference>
<dbReference type="PANTHER" id="PTHR43512">
    <property type="entry name" value="TRANSLATION FACTOR GUF1-RELATED"/>
    <property type="match status" value="1"/>
</dbReference>
<feature type="binding site" evidence="9">
    <location>
        <begin position="1571"/>
        <end position="1574"/>
    </location>
    <ligand>
        <name>GTP</name>
        <dbReference type="ChEBI" id="CHEBI:37565"/>
    </ligand>
</feature>
<organism evidence="13 14">
    <name type="scientific">Trichoderma asperellum</name>
    <name type="common">Filamentous fungus</name>
    <dbReference type="NCBI Taxonomy" id="101201"/>
    <lineage>
        <taxon>Eukaryota</taxon>
        <taxon>Fungi</taxon>
        <taxon>Dikarya</taxon>
        <taxon>Ascomycota</taxon>
        <taxon>Pezizomycotina</taxon>
        <taxon>Sordariomycetes</taxon>
        <taxon>Hypocreomycetidae</taxon>
        <taxon>Hypocreales</taxon>
        <taxon>Hypocreaceae</taxon>
        <taxon>Trichoderma</taxon>
    </lineage>
</organism>
<dbReference type="FunFam" id="3.40.50.300:FF:000078">
    <property type="entry name" value="Elongation factor 4"/>
    <property type="match status" value="1"/>
</dbReference>
<dbReference type="Pfam" id="PF00679">
    <property type="entry name" value="EFG_C"/>
    <property type="match status" value="1"/>
</dbReference>
<dbReference type="CDD" id="cd03699">
    <property type="entry name" value="EF4_II"/>
    <property type="match status" value="1"/>
</dbReference>
<feature type="compositionally biased region" description="Polar residues" evidence="10">
    <location>
        <begin position="210"/>
        <end position="238"/>
    </location>
</feature>
<evidence type="ECO:0000259" key="12">
    <source>
        <dbReference type="PROSITE" id="PS51722"/>
    </source>
</evidence>
<protein>
    <submittedName>
        <fullName evidence="13">Translation factor GUF1, mitochondrial</fullName>
    </submittedName>
</protein>
<feature type="chain" id="PRO_5028347048" evidence="11">
    <location>
        <begin position="31"/>
        <end position="2042"/>
    </location>
</feature>
<evidence type="ECO:0000313" key="14">
    <source>
        <dbReference type="Proteomes" id="UP000517252"/>
    </source>
</evidence>
<dbReference type="FunFam" id="3.30.70.240:FF:000007">
    <property type="entry name" value="Translation factor GUF1, mitochondrial"/>
    <property type="match status" value="1"/>
</dbReference>
<keyword evidence="7 9" id="KW-0342">GTP-binding</keyword>
<dbReference type="PROSITE" id="PS00301">
    <property type="entry name" value="G_TR_1"/>
    <property type="match status" value="1"/>
</dbReference>
<feature type="compositionally biased region" description="Pro residues" evidence="10">
    <location>
        <begin position="122"/>
        <end position="131"/>
    </location>
</feature>
<evidence type="ECO:0000256" key="8">
    <source>
        <dbReference type="ARBA" id="ARBA00023136"/>
    </source>
</evidence>
<feature type="compositionally biased region" description="Polar residues" evidence="10">
    <location>
        <begin position="959"/>
        <end position="973"/>
    </location>
</feature>
<feature type="compositionally biased region" description="Polar residues" evidence="10">
    <location>
        <begin position="330"/>
        <end position="340"/>
    </location>
</feature>
<dbReference type="SUPFAM" id="SSF54980">
    <property type="entry name" value="EF-G C-terminal domain-like"/>
    <property type="match status" value="2"/>
</dbReference>
<evidence type="ECO:0000256" key="10">
    <source>
        <dbReference type="SAM" id="MobiDB-lite"/>
    </source>
</evidence>
<feature type="binding site" evidence="9">
    <location>
        <begin position="1452"/>
        <end position="1459"/>
    </location>
    <ligand>
        <name>GTP</name>
        <dbReference type="ChEBI" id="CHEBI:37565"/>
    </ligand>
</feature>
<dbReference type="Pfam" id="PF04212">
    <property type="entry name" value="MIT"/>
    <property type="match status" value="1"/>
</dbReference>
<feature type="compositionally biased region" description="Basic and acidic residues" evidence="10">
    <location>
        <begin position="582"/>
        <end position="600"/>
    </location>
</feature>
<keyword evidence="8 9" id="KW-0472">Membrane</keyword>
<comment type="subcellular location">
    <subcellularLocation>
        <location evidence="9">Mitochondrion inner membrane</location>
        <topology evidence="9">Peripheral membrane protein</topology>
        <orientation evidence="9">Matrix side</orientation>
    </subcellularLocation>
</comment>
<dbReference type="OrthoDB" id="1074at2759"/>
<dbReference type="CDD" id="cd16260">
    <property type="entry name" value="EF4_III"/>
    <property type="match status" value="1"/>
</dbReference>
<feature type="compositionally biased region" description="Polar residues" evidence="10">
    <location>
        <begin position="555"/>
        <end position="566"/>
    </location>
</feature>
<feature type="compositionally biased region" description="Polar residues" evidence="10">
    <location>
        <begin position="854"/>
        <end position="886"/>
    </location>
</feature>
<dbReference type="SUPFAM" id="SSF116846">
    <property type="entry name" value="MIT domain"/>
    <property type="match status" value="1"/>
</dbReference>
<feature type="region of interest" description="Disordered" evidence="10">
    <location>
        <begin position="823"/>
        <end position="896"/>
    </location>
</feature>
<feature type="compositionally biased region" description="Polar residues" evidence="10">
    <location>
        <begin position="786"/>
        <end position="802"/>
    </location>
</feature>
<proteinExistence type="inferred from homology"/>
<dbReference type="InterPro" id="IPR000795">
    <property type="entry name" value="T_Tr_GTP-bd_dom"/>
</dbReference>